<dbReference type="InterPro" id="IPR001841">
    <property type="entry name" value="Znf_RING"/>
</dbReference>
<keyword evidence="2 4" id="KW-0863">Zinc-finger</keyword>
<dbReference type="Gene3D" id="3.30.40.10">
    <property type="entry name" value="Zinc/RING finger domain, C3HC4 (zinc finger)"/>
    <property type="match status" value="1"/>
</dbReference>
<feature type="transmembrane region" description="Helical" evidence="6">
    <location>
        <begin position="12"/>
        <end position="34"/>
    </location>
</feature>
<evidence type="ECO:0000313" key="9">
    <source>
        <dbReference type="Proteomes" id="UP000790347"/>
    </source>
</evidence>
<keyword evidence="6" id="KW-0812">Transmembrane</keyword>
<keyword evidence="6" id="KW-1133">Transmembrane helix</keyword>
<evidence type="ECO:0000256" key="5">
    <source>
        <dbReference type="SAM" id="MobiDB-lite"/>
    </source>
</evidence>
<evidence type="ECO:0000256" key="6">
    <source>
        <dbReference type="SAM" id="Phobius"/>
    </source>
</evidence>
<evidence type="ECO:0000256" key="4">
    <source>
        <dbReference type="PROSITE-ProRule" id="PRU00175"/>
    </source>
</evidence>
<dbReference type="InterPro" id="IPR013083">
    <property type="entry name" value="Znf_RING/FYVE/PHD"/>
</dbReference>
<sequence>MSDQNRQNKSNSALLLAVGAGIGVAGALLGQAIFSSHNDESPHQYSSNGNSSNRSLSSSVPIRPTDMCVICQDRIDPPMEQLPCGHLFHQKCIIDSLKIRQICPICRIIITAQQMRIYLGRMNELN</sequence>
<dbReference type="SMART" id="SM00184">
    <property type="entry name" value="RING"/>
    <property type="match status" value="1"/>
</dbReference>
<organism evidence="8 9">
    <name type="scientific">Dermatophagoides farinae</name>
    <name type="common">American house dust mite</name>
    <dbReference type="NCBI Taxonomy" id="6954"/>
    <lineage>
        <taxon>Eukaryota</taxon>
        <taxon>Metazoa</taxon>
        <taxon>Ecdysozoa</taxon>
        <taxon>Arthropoda</taxon>
        <taxon>Chelicerata</taxon>
        <taxon>Arachnida</taxon>
        <taxon>Acari</taxon>
        <taxon>Acariformes</taxon>
        <taxon>Sarcoptiformes</taxon>
        <taxon>Astigmata</taxon>
        <taxon>Psoroptidia</taxon>
        <taxon>Analgoidea</taxon>
        <taxon>Pyroglyphidae</taxon>
        <taxon>Dermatophagoidinae</taxon>
        <taxon>Dermatophagoides</taxon>
    </lineage>
</organism>
<accession>A0A922IEM3</accession>
<evidence type="ECO:0000256" key="1">
    <source>
        <dbReference type="ARBA" id="ARBA00022723"/>
    </source>
</evidence>
<comment type="caution">
    <text evidence="8">The sequence shown here is derived from an EMBL/GenBank/DDBJ whole genome shotgun (WGS) entry which is preliminary data.</text>
</comment>
<protein>
    <recommendedName>
        <fullName evidence="7">RING-type domain-containing protein</fullName>
    </recommendedName>
</protein>
<reference evidence="8" key="2">
    <citation type="journal article" date="2022" name="Res Sq">
        <title>Comparative Genomics Reveals Insights into the Divergent Evolution of Astigmatic Mites and Household Pest Adaptations.</title>
        <authorList>
            <person name="Xiong Q."/>
            <person name="Wan A.T.-Y."/>
            <person name="Liu X.-Y."/>
            <person name="Fung C.S.-H."/>
            <person name="Xiao X."/>
            <person name="Malainual N."/>
            <person name="Hou J."/>
            <person name="Wang L."/>
            <person name="Wang M."/>
            <person name="Yang K."/>
            <person name="Cui Y."/>
            <person name="Leung E."/>
            <person name="Nong W."/>
            <person name="Shin S.-K."/>
            <person name="Au S."/>
            <person name="Jeong K.Y."/>
            <person name="Chew F.T."/>
            <person name="Hui J."/>
            <person name="Leung T.F."/>
            <person name="Tungtrongchitr A."/>
            <person name="Zhong N."/>
            <person name="Liu Z."/>
            <person name="Tsui S."/>
        </authorList>
    </citation>
    <scope>NUCLEOTIDE SEQUENCE</scope>
    <source>
        <strain evidence="8">Derf</strain>
        <tissue evidence="8">Whole organism</tissue>
    </source>
</reference>
<evidence type="ECO:0000313" key="8">
    <source>
        <dbReference type="EMBL" id="KAH9530044.1"/>
    </source>
</evidence>
<gene>
    <name evidence="8" type="ORF">DERF_003883</name>
</gene>
<reference evidence="8" key="1">
    <citation type="submission" date="2013-05" db="EMBL/GenBank/DDBJ databases">
        <authorList>
            <person name="Yim A.K.Y."/>
            <person name="Chan T.F."/>
            <person name="Ji K.M."/>
            <person name="Liu X.Y."/>
            <person name="Zhou J.W."/>
            <person name="Li R.Q."/>
            <person name="Yang K.Y."/>
            <person name="Li J."/>
            <person name="Li M."/>
            <person name="Law P.T.W."/>
            <person name="Wu Y.L."/>
            <person name="Cai Z.L."/>
            <person name="Qin H."/>
            <person name="Bao Y."/>
            <person name="Leung R.K.K."/>
            <person name="Ng P.K.S."/>
            <person name="Zou J."/>
            <person name="Zhong X.J."/>
            <person name="Ran P.X."/>
            <person name="Zhong N.S."/>
            <person name="Liu Z.G."/>
            <person name="Tsui S.K.W."/>
        </authorList>
    </citation>
    <scope>NUCLEOTIDE SEQUENCE</scope>
    <source>
        <strain evidence="8">Derf</strain>
        <tissue evidence="8">Whole organism</tissue>
    </source>
</reference>
<name>A0A922IEM3_DERFA</name>
<dbReference type="GO" id="GO:0008270">
    <property type="term" value="F:zinc ion binding"/>
    <property type="evidence" value="ECO:0007669"/>
    <property type="project" value="UniProtKB-KW"/>
</dbReference>
<dbReference type="Pfam" id="PF13639">
    <property type="entry name" value="zf-RING_2"/>
    <property type="match status" value="1"/>
</dbReference>
<keyword evidence="1" id="KW-0479">Metal-binding</keyword>
<keyword evidence="3" id="KW-0862">Zinc</keyword>
<feature type="domain" description="RING-type" evidence="7">
    <location>
        <begin position="68"/>
        <end position="107"/>
    </location>
</feature>
<evidence type="ECO:0000259" key="7">
    <source>
        <dbReference type="PROSITE" id="PS50089"/>
    </source>
</evidence>
<keyword evidence="9" id="KW-1185">Reference proteome</keyword>
<proteinExistence type="predicted"/>
<feature type="region of interest" description="Disordered" evidence="5">
    <location>
        <begin position="38"/>
        <end position="61"/>
    </location>
</feature>
<dbReference type="PANTHER" id="PTHR15710">
    <property type="entry name" value="E3 UBIQUITIN-PROTEIN LIGASE PRAJA"/>
    <property type="match status" value="1"/>
</dbReference>
<dbReference type="Proteomes" id="UP000790347">
    <property type="component" value="Unassembled WGS sequence"/>
</dbReference>
<dbReference type="SUPFAM" id="SSF57850">
    <property type="entry name" value="RING/U-box"/>
    <property type="match status" value="1"/>
</dbReference>
<feature type="compositionally biased region" description="Low complexity" evidence="5">
    <location>
        <begin position="46"/>
        <end position="59"/>
    </location>
</feature>
<keyword evidence="6" id="KW-0472">Membrane</keyword>
<dbReference type="EMBL" id="ASGP02000001">
    <property type="protein sequence ID" value="KAH9530044.1"/>
    <property type="molecule type" value="Genomic_DNA"/>
</dbReference>
<dbReference type="AlphaFoldDB" id="A0A922IEM3"/>
<dbReference type="PROSITE" id="PS50089">
    <property type="entry name" value="ZF_RING_2"/>
    <property type="match status" value="1"/>
</dbReference>
<evidence type="ECO:0000256" key="2">
    <source>
        <dbReference type="ARBA" id="ARBA00022771"/>
    </source>
</evidence>
<evidence type="ECO:0000256" key="3">
    <source>
        <dbReference type="ARBA" id="ARBA00022833"/>
    </source>
</evidence>